<evidence type="ECO:0000259" key="2">
    <source>
        <dbReference type="PROSITE" id="PS51705"/>
    </source>
</evidence>
<dbReference type="PANTHER" id="PTHR10229:SF8">
    <property type="entry name" value="GTPASE HFLX"/>
    <property type="match status" value="1"/>
</dbReference>
<dbReference type="PANTHER" id="PTHR10229">
    <property type="entry name" value="GTP-BINDING PROTEIN HFLX"/>
    <property type="match status" value="1"/>
</dbReference>
<reference evidence="3" key="1">
    <citation type="journal article" date="2007" name="PLoS ONE">
        <title>The first genome sequence of an elite grapevine cultivar (Pinot noir Vitis vinifera L.): coping with a highly heterozygous genome.</title>
        <authorList>
            <person name="Velasco R."/>
            <person name="Zharkikh A."/>
            <person name="Troggio M."/>
            <person name="Cartwright D.A."/>
            <person name="Cestaro A."/>
            <person name="Pruss D."/>
            <person name="Pindo M."/>
            <person name="FitzGerald L.M."/>
            <person name="Vezzulli S."/>
            <person name="Reid J."/>
            <person name="Malacarne G."/>
            <person name="Iliev D."/>
            <person name="Coppola G."/>
            <person name="Wardell B."/>
            <person name="Micheletti D."/>
            <person name="Macalma T."/>
            <person name="Facci M."/>
            <person name="Mitchell J.T."/>
            <person name="Perazzolli M."/>
            <person name="Eldredge G."/>
            <person name="Gatto P."/>
            <person name="Oyzerski R."/>
            <person name="Moretto M."/>
            <person name="Gutin N."/>
            <person name="Stefanini M."/>
            <person name="Chen Y."/>
            <person name="Segala C."/>
            <person name="Davenport C."/>
            <person name="Dematte L."/>
            <person name="Mraz A."/>
            <person name="Battilana J."/>
            <person name="Stormo K."/>
            <person name="Costa F."/>
            <person name="Tao Q."/>
            <person name="Si-Ammour A."/>
            <person name="Harkins T."/>
            <person name="Lackey A."/>
            <person name="Perbost C."/>
            <person name="Taillon B."/>
            <person name="Stella A."/>
            <person name="Solovyev V."/>
            <person name="Fawcett J.A."/>
            <person name="Sterck L."/>
            <person name="Vandepoele K."/>
            <person name="Grando S.M."/>
            <person name="Toppo S."/>
            <person name="Moser C."/>
            <person name="Lanchbury J."/>
            <person name="Bogden R."/>
            <person name="Skolnick M."/>
            <person name="Sgaramella V."/>
            <person name="Bhatnagar S.K."/>
            <person name="Fontana P."/>
            <person name="Gutin A."/>
            <person name="Van de Peer Y."/>
            <person name="Salamini F."/>
            <person name="Viola R."/>
        </authorList>
    </citation>
    <scope>NUCLEOTIDE SEQUENCE</scope>
</reference>
<feature type="domain" description="Hflx-type G" evidence="2">
    <location>
        <begin position="465"/>
        <end position="719"/>
    </location>
</feature>
<dbReference type="InterPro" id="IPR030394">
    <property type="entry name" value="G_HFLX_dom"/>
</dbReference>
<feature type="compositionally biased region" description="Basic and acidic residues" evidence="1">
    <location>
        <begin position="673"/>
        <end position="684"/>
    </location>
</feature>
<dbReference type="ExpressionAtlas" id="A5BL68">
    <property type="expression patterns" value="baseline and differential"/>
</dbReference>
<feature type="region of interest" description="Disordered" evidence="1">
    <location>
        <begin position="1"/>
        <end position="25"/>
    </location>
</feature>
<dbReference type="EMBL" id="AM463368">
    <property type="protein sequence ID" value="CAN74733.1"/>
    <property type="molecule type" value="Genomic_DNA"/>
</dbReference>
<gene>
    <name evidence="3" type="ORF">VITISV_037839</name>
</gene>
<dbReference type="Pfam" id="PF16360">
    <property type="entry name" value="GTP-bdg_M"/>
    <property type="match status" value="1"/>
</dbReference>
<dbReference type="InterPro" id="IPR016496">
    <property type="entry name" value="GTPase_HflX"/>
</dbReference>
<dbReference type="InterPro" id="IPR032305">
    <property type="entry name" value="GTP-bd_M"/>
</dbReference>
<organism evidence="3">
    <name type="scientific">Vitis vinifera</name>
    <name type="common">Grape</name>
    <dbReference type="NCBI Taxonomy" id="29760"/>
    <lineage>
        <taxon>Eukaryota</taxon>
        <taxon>Viridiplantae</taxon>
        <taxon>Streptophyta</taxon>
        <taxon>Embryophyta</taxon>
        <taxon>Tracheophyta</taxon>
        <taxon>Spermatophyta</taxon>
        <taxon>Magnoliopsida</taxon>
        <taxon>eudicotyledons</taxon>
        <taxon>Gunneridae</taxon>
        <taxon>Pentapetalae</taxon>
        <taxon>rosids</taxon>
        <taxon>Vitales</taxon>
        <taxon>Vitaceae</taxon>
        <taxon>Viteae</taxon>
        <taxon>Vitis</taxon>
    </lineage>
</organism>
<dbReference type="SUPFAM" id="SSF52540">
    <property type="entry name" value="P-loop containing nucleoside triphosphate hydrolases"/>
    <property type="match status" value="1"/>
</dbReference>
<evidence type="ECO:0000313" key="3">
    <source>
        <dbReference type="EMBL" id="CAN74733.1"/>
    </source>
</evidence>
<feature type="region of interest" description="Disordered" evidence="1">
    <location>
        <begin position="585"/>
        <end position="686"/>
    </location>
</feature>
<accession>A5BL68</accession>
<feature type="compositionally biased region" description="Acidic residues" evidence="1">
    <location>
        <begin position="612"/>
        <end position="621"/>
    </location>
</feature>
<dbReference type="Gene3D" id="3.40.50.300">
    <property type="entry name" value="P-loop containing nucleotide triphosphate hydrolases"/>
    <property type="match status" value="1"/>
</dbReference>
<proteinExistence type="predicted"/>
<dbReference type="GO" id="GO:0005525">
    <property type="term" value="F:GTP binding"/>
    <property type="evidence" value="ECO:0007669"/>
    <property type="project" value="InterPro"/>
</dbReference>
<sequence>MRGPQESSTFFDEKHKPHHWSSNSTSGRFGSLRMSTCGLSAYHYLYLSVGEGIPWLIGRAIILEYTIDSSVFARNIFLNPALFSETKKKAIPHKAVGQSWERKAQDLEKEQISLKDPEPHQSECISTSSSEEQLSLCALLLKQCLGCHTLVWRYYVETLFSQTCLLEYFHLPEISAAVVAKKSPCPYIHPSCMSFRHYTQRSNANTPRVSTRLLRDGALPCKKKEDPYNDASLFNRDPKSPPKLFVVQPRLRPDTLLQAKLDEAINLANSLEEQRDGYYDTELCEKGLPPHVVVQNPAVRSSKYRSVRKSYCLACIFLKRDDYGTLFFLHSNFKWQRAWGKPVLDRVGLIIEIFNAHAQTKEAKLQAELAALMYKRTRLVRVRGPDGRYTFGATGETEVVSARGRGSGGRGFISGAGETELQLQRRRILERRNHLLSQIEAVRRTRALQRASRKRRGGSNGQGLATVAIVGYTNAGKSTLVSALSESDLFSDDRRKVLLSDTVGFISDLPVQLVEAFHATLEEVVEADLLVHVLDSSASDLDEQRSVVLQVLQQIGVSEEKLQNMLEVWNKIDLQEEEMGADKYLDNGEDDVVDSLSGAEDDDMPSELPAEPVDDDDENDIVSELSSGDVQETMDDHEGDYSDGWLSRGGEGSEDDQGNPSRWKTMDDQQSESFKDRRMTEKDSCSQPQCIPHVKTSAVMGVGLQELLALIDEKLETQKVPERNYFDRKWRPPHTEDVGVAVE</sequence>
<dbReference type="CDD" id="cd01878">
    <property type="entry name" value="HflX"/>
    <property type="match status" value="1"/>
</dbReference>
<dbReference type="AlphaFoldDB" id="A5BL68"/>
<dbReference type="PROSITE" id="PS51705">
    <property type="entry name" value="G_HFLX"/>
    <property type="match status" value="1"/>
</dbReference>
<dbReference type="InterPro" id="IPR042108">
    <property type="entry name" value="GTPase_HflX_N_sf"/>
</dbReference>
<evidence type="ECO:0000256" key="1">
    <source>
        <dbReference type="SAM" id="MobiDB-lite"/>
    </source>
</evidence>
<feature type="compositionally biased region" description="Polar residues" evidence="1">
    <location>
        <begin position="1"/>
        <end position="10"/>
    </location>
</feature>
<feature type="compositionally biased region" description="Acidic residues" evidence="1">
    <location>
        <begin position="587"/>
        <end position="605"/>
    </location>
</feature>
<protein>
    <recommendedName>
        <fullName evidence="2">Hflx-type G domain-containing protein</fullName>
    </recommendedName>
</protein>
<dbReference type="Gene3D" id="3.40.50.11060">
    <property type="entry name" value="GTPase HflX, N-terminal domain"/>
    <property type="match status" value="1"/>
</dbReference>
<name>A5BL68_VITVI</name>
<dbReference type="InterPro" id="IPR027417">
    <property type="entry name" value="P-loop_NTPase"/>
</dbReference>